<organism evidence="1 2">
    <name type="scientific">Trifolium medium</name>
    <dbReference type="NCBI Taxonomy" id="97028"/>
    <lineage>
        <taxon>Eukaryota</taxon>
        <taxon>Viridiplantae</taxon>
        <taxon>Streptophyta</taxon>
        <taxon>Embryophyta</taxon>
        <taxon>Tracheophyta</taxon>
        <taxon>Spermatophyta</taxon>
        <taxon>Magnoliopsida</taxon>
        <taxon>eudicotyledons</taxon>
        <taxon>Gunneridae</taxon>
        <taxon>Pentapetalae</taxon>
        <taxon>rosids</taxon>
        <taxon>fabids</taxon>
        <taxon>Fabales</taxon>
        <taxon>Fabaceae</taxon>
        <taxon>Papilionoideae</taxon>
        <taxon>50 kb inversion clade</taxon>
        <taxon>NPAAA clade</taxon>
        <taxon>Hologalegina</taxon>
        <taxon>IRL clade</taxon>
        <taxon>Trifolieae</taxon>
        <taxon>Trifolium</taxon>
    </lineage>
</organism>
<keyword evidence="2" id="KW-1185">Reference proteome</keyword>
<dbReference type="AlphaFoldDB" id="A0A392QAM3"/>
<sequence length="172" mass="20399">AQERLIKVQKDQGDWCFKIDVCGNPKNVPQAAGWKMKIQLEELEEEMSQLTMEEEPLSPDLSHQMKLLNIKEENKALWVRRWGKNRRVAAWSKFGVNQEPVKKPSRGNLKLRFRKIIDKDIRSERWINIPREVKEVKNKKKNWIKGDTLKNGISDMPSTRNNKCMMRRVKPY</sequence>
<accession>A0A392QAM3</accession>
<reference evidence="1 2" key="1">
    <citation type="journal article" date="2018" name="Front. Plant Sci.">
        <title>Red Clover (Trifolium pratense) and Zigzag Clover (T. medium) - A Picture of Genomic Similarities and Differences.</title>
        <authorList>
            <person name="Dluhosova J."/>
            <person name="Istvanek J."/>
            <person name="Nedelnik J."/>
            <person name="Repkova J."/>
        </authorList>
    </citation>
    <scope>NUCLEOTIDE SEQUENCE [LARGE SCALE GENOMIC DNA]</scope>
    <source>
        <strain evidence="2">cv. 10/8</strain>
        <tissue evidence="1">Leaf</tissue>
    </source>
</reference>
<evidence type="ECO:0000313" key="2">
    <source>
        <dbReference type="Proteomes" id="UP000265520"/>
    </source>
</evidence>
<proteinExistence type="predicted"/>
<evidence type="ECO:0000313" key="1">
    <source>
        <dbReference type="EMBL" id="MCI21194.1"/>
    </source>
</evidence>
<feature type="non-terminal residue" evidence="1">
    <location>
        <position position="1"/>
    </location>
</feature>
<dbReference type="Proteomes" id="UP000265520">
    <property type="component" value="Unassembled WGS sequence"/>
</dbReference>
<dbReference type="EMBL" id="LXQA010123713">
    <property type="protein sequence ID" value="MCI21194.1"/>
    <property type="molecule type" value="Genomic_DNA"/>
</dbReference>
<name>A0A392QAM3_9FABA</name>
<comment type="caution">
    <text evidence="1">The sequence shown here is derived from an EMBL/GenBank/DDBJ whole genome shotgun (WGS) entry which is preliminary data.</text>
</comment>
<protein>
    <submittedName>
        <fullName evidence="1">Uncharacterized protein</fullName>
    </submittedName>
</protein>